<dbReference type="VEuPathDB" id="FungiDB:Z518_05149"/>
<evidence type="ECO:0000313" key="2">
    <source>
        <dbReference type="Proteomes" id="UP000053617"/>
    </source>
</evidence>
<dbReference type="RefSeq" id="XP_013271418.1">
    <property type="nucleotide sequence ID" value="XM_013415964.1"/>
</dbReference>
<dbReference type="GeneID" id="25293220"/>
<sequence length="187" mass="20666">MVCALSIATKADHFHISLSKFIAKFESIGEDDAKSLAFLLLQNLRFTLDVRHPMKGLAGDHTEMNVTAEGQLGGISKANGWRTHISSIRPDKSGLPPDGGQQRAYRGISGTKLADLPSCQADIIFTPIFMLTISACAKLLESYRSLEDSTQPQEIKAYQQEINRLSTPGEVGYRGIREDEGCRQERR</sequence>
<dbReference type="STRING" id="1442369.A0A0D2FPZ8"/>
<dbReference type="AlphaFoldDB" id="A0A0D2FPZ8"/>
<gene>
    <name evidence="1" type="ORF">Z518_05149</name>
</gene>
<evidence type="ECO:0000313" key="1">
    <source>
        <dbReference type="EMBL" id="KIX04282.1"/>
    </source>
</evidence>
<proteinExistence type="predicted"/>
<reference evidence="1 2" key="1">
    <citation type="submission" date="2015-01" db="EMBL/GenBank/DDBJ databases">
        <title>The Genome Sequence of Rhinocladiella mackenzie CBS 650.93.</title>
        <authorList>
            <consortium name="The Broad Institute Genomics Platform"/>
            <person name="Cuomo C."/>
            <person name="de Hoog S."/>
            <person name="Gorbushina A."/>
            <person name="Stielow B."/>
            <person name="Teixiera M."/>
            <person name="Abouelleil A."/>
            <person name="Chapman S.B."/>
            <person name="Priest M."/>
            <person name="Young S.K."/>
            <person name="Wortman J."/>
            <person name="Nusbaum C."/>
            <person name="Birren B."/>
        </authorList>
    </citation>
    <scope>NUCLEOTIDE SEQUENCE [LARGE SCALE GENOMIC DNA]</scope>
    <source>
        <strain evidence="1 2">CBS 650.93</strain>
    </source>
</reference>
<accession>A0A0D2FPZ8</accession>
<dbReference type="HOGENOM" id="CLU_1448470_0_0_1"/>
<dbReference type="OrthoDB" id="340962at2759"/>
<name>A0A0D2FPZ8_9EURO</name>
<protein>
    <submittedName>
        <fullName evidence="1">Rhinocladiella mackenziei CBS 650.93 unplaced genomic scaffold supercont1.4, whole genome shotgun sequence</fullName>
    </submittedName>
</protein>
<dbReference type="Gene3D" id="1.10.472.10">
    <property type="entry name" value="Cyclin-like"/>
    <property type="match status" value="1"/>
</dbReference>
<organism evidence="1 2">
    <name type="scientific">Rhinocladiella mackenziei CBS 650.93</name>
    <dbReference type="NCBI Taxonomy" id="1442369"/>
    <lineage>
        <taxon>Eukaryota</taxon>
        <taxon>Fungi</taxon>
        <taxon>Dikarya</taxon>
        <taxon>Ascomycota</taxon>
        <taxon>Pezizomycotina</taxon>
        <taxon>Eurotiomycetes</taxon>
        <taxon>Chaetothyriomycetidae</taxon>
        <taxon>Chaetothyriales</taxon>
        <taxon>Herpotrichiellaceae</taxon>
        <taxon>Rhinocladiella</taxon>
    </lineage>
</organism>
<dbReference type="Proteomes" id="UP000053617">
    <property type="component" value="Unassembled WGS sequence"/>
</dbReference>
<dbReference type="EMBL" id="KN847478">
    <property type="protein sequence ID" value="KIX04282.1"/>
    <property type="molecule type" value="Genomic_DNA"/>
</dbReference>
<keyword evidence="2" id="KW-1185">Reference proteome</keyword>